<comment type="caution">
    <text evidence="3">The sequence shown here is derived from an EMBL/GenBank/DDBJ whole genome shotgun (WGS) entry which is preliminary data.</text>
</comment>
<dbReference type="GO" id="GO:0030288">
    <property type="term" value="C:outer membrane-bounded periplasmic space"/>
    <property type="evidence" value="ECO:0007669"/>
    <property type="project" value="TreeGrafter"/>
</dbReference>
<dbReference type="Pfam" id="PF01520">
    <property type="entry name" value="Amidase_3"/>
    <property type="match status" value="1"/>
</dbReference>
<sequence>MKVIIDPGHGGTDSGAVNKDDFEKIYNLTIAKKVQSYLQNNYEVNVIMTRSSDETISLEERTNLANSKNADLYVSIHQNSGGGEGFESYIYPSAGAETKSIHNAIHVPAATVMNKYGARDRGQKQANFHVLRETKMPAILLEILFLDNAQNLALLKREDFQNEVSSAIASGIAESLSLSKKQPKPTPNLIVIAGAFEQKQNADERISFLKKQGLSAFIDEIKAGNKTYNRVQAGAFQDRGNAENLVKKIRSLGVADAYVIDKNQTPLDFKSSETES</sequence>
<evidence type="ECO:0000256" key="1">
    <source>
        <dbReference type="ARBA" id="ARBA00022801"/>
    </source>
</evidence>
<dbReference type="SUPFAM" id="SSF110997">
    <property type="entry name" value="Sporulation related repeat"/>
    <property type="match status" value="1"/>
</dbReference>
<protein>
    <recommendedName>
        <fullName evidence="2">SPOR domain-containing protein</fullName>
    </recommendedName>
</protein>
<dbReference type="EMBL" id="LRFC01000023">
    <property type="protein sequence ID" value="KZE66331.1"/>
    <property type="molecule type" value="Genomic_DNA"/>
</dbReference>
<dbReference type="SUPFAM" id="SSF53187">
    <property type="entry name" value="Zn-dependent exopeptidases"/>
    <property type="match status" value="1"/>
</dbReference>
<dbReference type="Gene3D" id="3.40.630.40">
    <property type="entry name" value="Zn-dependent exopeptidases"/>
    <property type="match status" value="1"/>
</dbReference>
<dbReference type="SMART" id="SM00646">
    <property type="entry name" value="Ami_3"/>
    <property type="match status" value="1"/>
</dbReference>
<evidence type="ECO:0000313" key="3">
    <source>
        <dbReference type="EMBL" id="KZE66331.1"/>
    </source>
</evidence>
<dbReference type="InterPro" id="IPR007730">
    <property type="entry name" value="SPOR-like_dom"/>
</dbReference>
<dbReference type="Gene3D" id="3.30.70.1070">
    <property type="entry name" value="Sporulation related repeat"/>
    <property type="match status" value="1"/>
</dbReference>
<dbReference type="RefSeq" id="WP_066242097.1">
    <property type="nucleotide sequence ID" value="NZ_LRFC01000023.1"/>
</dbReference>
<dbReference type="OrthoDB" id="9763643at2"/>
<feature type="domain" description="SPOR" evidence="2">
    <location>
        <begin position="183"/>
        <end position="262"/>
    </location>
</feature>
<dbReference type="Proteomes" id="UP000076567">
    <property type="component" value="Unassembled WGS sequence"/>
</dbReference>
<reference evidence="4" key="1">
    <citation type="submission" date="2016-01" db="EMBL/GenBank/DDBJ databases">
        <title>Draft genome of Chromobacterium sp. F49.</title>
        <authorList>
            <person name="Hong K.W."/>
        </authorList>
    </citation>
    <scope>NUCLEOTIDE SEQUENCE [LARGE SCALE GENOMIC DNA]</scope>
    <source>
        <strain evidence="4">P7IIIA</strain>
    </source>
</reference>
<gene>
    <name evidence="3" type="ORF">AWM68_08170</name>
</gene>
<dbReference type="CDD" id="cd02696">
    <property type="entry name" value="MurNAc-LAA"/>
    <property type="match status" value="1"/>
</dbReference>
<keyword evidence="4" id="KW-1185">Reference proteome</keyword>
<dbReference type="GO" id="GO:0008745">
    <property type="term" value="F:N-acetylmuramoyl-L-alanine amidase activity"/>
    <property type="evidence" value="ECO:0007669"/>
    <property type="project" value="InterPro"/>
</dbReference>
<dbReference type="InterPro" id="IPR050695">
    <property type="entry name" value="N-acetylmuramoyl_amidase_3"/>
</dbReference>
<dbReference type="PANTHER" id="PTHR30404">
    <property type="entry name" value="N-ACETYLMURAMOYL-L-ALANINE AMIDASE"/>
    <property type="match status" value="1"/>
</dbReference>
<accession>A0A163R7W9</accession>
<organism evidence="3 4">
    <name type="scientific">Fictibacillus phosphorivorans</name>
    <dbReference type="NCBI Taxonomy" id="1221500"/>
    <lineage>
        <taxon>Bacteria</taxon>
        <taxon>Bacillati</taxon>
        <taxon>Bacillota</taxon>
        <taxon>Bacilli</taxon>
        <taxon>Bacillales</taxon>
        <taxon>Fictibacillaceae</taxon>
        <taxon>Fictibacillus</taxon>
    </lineage>
</organism>
<dbReference type="GO" id="GO:0009253">
    <property type="term" value="P:peptidoglycan catabolic process"/>
    <property type="evidence" value="ECO:0007669"/>
    <property type="project" value="InterPro"/>
</dbReference>
<proteinExistence type="predicted"/>
<dbReference type="PROSITE" id="PS51724">
    <property type="entry name" value="SPOR"/>
    <property type="match status" value="1"/>
</dbReference>
<keyword evidence="1" id="KW-0378">Hydrolase</keyword>
<dbReference type="AlphaFoldDB" id="A0A163R7W9"/>
<evidence type="ECO:0000259" key="2">
    <source>
        <dbReference type="PROSITE" id="PS51724"/>
    </source>
</evidence>
<dbReference type="InterPro" id="IPR002508">
    <property type="entry name" value="MurNAc-LAA_cat"/>
</dbReference>
<dbReference type="PANTHER" id="PTHR30404:SF0">
    <property type="entry name" value="N-ACETYLMURAMOYL-L-ALANINE AMIDASE AMIC"/>
    <property type="match status" value="1"/>
</dbReference>
<dbReference type="InterPro" id="IPR036680">
    <property type="entry name" value="SPOR-like_sf"/>
</dbReference>
<name>A0A163R7W9_9BACL</name>
<evidence type="ECO:0000313" key="4">
    <source>
        <dbReference type="Proteomes" id="UP000076567"/>
    </source>
</evidence>
<dbReference type="Pfam" id="PF05036">
    <property type="entry name" value="SPOR"/>
    <property type="match status" value="1"/>
</dbReference>
<dbReference type="GO" id="GO:0042834">
    <property type="term" value="F:peptidoglycan binding"/>
    <property type="evidence" value="ECO:0007669"/>
    <property type="project" value="InterPro"/>
</dbReference>